<keyword evidence="2" id="KW-1185">Reference proteome</keyword>
<gene>
    <name evidence="1" type="ORF">Z520_05575</name>
</gene>
<dbReference type="Proteomes" id="UP000053411">
    <property type="component" value="Unassembled WGS sequence"/>
</dbReference>
<dbReference type="RefSeq" id="XP_016633237.1">
    <property type="nucleotide sequence ID" value="XM_016776078.1"/>
</dbReference>
<dbReference type="InterPro" id="IPR029058">
    <property type="entry name" value="AB_hydrolase_fold"/>
</dbReference>
<organism evidence="1 2">
    <name type="scientific">Fonsecaea multimorphosa CBS 102226</name>
    <dbReference type="NCBI Taxonomy" id="1442371"/>
    <lineage>
        <taxon>Eukaryota</taxon>
        <taxon>Fungi</taxon>
        <taxon>Dikarya</taxon>
        <taxon>Ascomycota</taxon>
        <taxon>Pezizomycotina</taxon>
        <taxon>Eurotiomycetes</taxon>
        <taxon>Chaetothyriomycetidae</taxon>
        <taxon>Chaetothyriales</taxon>
        <taxon>Herpotrichiellaceae</taxon>
        <taxon>Fonsecaea</taxon>
    </lineage>
</organism>
<name>A0A0D2K7G0_9EURO</name>
<dbReference type="SUPFAM" id="SSF53474">
    <property type="entry name" value="alpha/beta-Hydrolases"/>
    <property type="match status" value="1"/>
</dbReference>
<evidence type="ECO:0000313" key="1">
    <source>
        <dbReference type="EMBL" id="KIX99114.1"/>
    </source>
</evidence>
<proteinExistence type="predicted"/>
<dbReference type="GeneID" id="27711321"/>
<reference evidence="1 2" key="1">
    <citation type="submission" date="2015-01" db="EMBL/GenBank/DDBJ databases">
        <title>The Genome Sequence of Fonsecaea multimorphosa CBS 102226.</title>
        <authorList>
            <consortium name="The Broad Institute Genomics Platform"/>
            <person name="Cuomo C."/>
            <person name="de Hoog S."/>
            <person name="Gorbushina A."/>
            <person name="Stielow B."/>
            <person name="Teixiera M."/>
            <person name="Abouelleil A."/>
            <person name="Chapman S.B."/>
            <person name="Priest M."/>
            <person name="Young S.K."/>
            <person name="Wortman J."/>
            <person name="Nusbaum C."/>
            <person name="Birren B."/>
        </authorList>
    </citation>
    <scope>NUCLEOTIDE SEQUENCE [LARGE SCALE GENOMIC DNA]</scope>
    <source>
        <strain evidence="1 2">CBS 102226</strain>
    </source>
</reference>
<sequence length="323" mass="35019">MKPFTLSLANGAQLSGILSLPTRTSTTPHYQPLMVGVHGGTYFSRYFDAGGTTNSALRLAEILGVPFVSIDRPGYRESTGLPPVPHGSTFLQEEGKYLHRFILPKIWQEFGRSSGATTMVILAHSLGSPGAIVASALHAEEPRDQYPLAGLIMSGWGTVHGRPRESAQHIVEHGVVDGRIFWPLELKDGPMFGDPTLGRVSPEILAIGDQLNTSMSLGEFEDGSFHWSDYWLDYARRVQVPVMYGMGEHDALWKASRDTVHDFAKEFTKSPRVESGVVLGAPHCIELSYWGPGWVARCVGFAVECAAAEGVRSRAGAAAGVQA</sequence>
<dbReference type="STRING" id="1442371.A0A0D2K7G0"/>
<dbReference type="EMBL" id="KN848070">
    <property type="protein sequence ID" value="KIX99114.1"/>
    <property type="molecule type" value="Genomic_DNA"/>
</dbReference>
<dbReference type="Gene3D" id="3.40.50.1820">
    <property type="entry name" value="alpha/beta hydrolase"/>
    <property type="match status" value="1"/>
</dbReference>
<evidence type="ECO:0000313" key="2">
    <source>
        <dbReference type="Proteomes" id="UP000053411"/>
    </source>
</evidence>
<protein>
    <recommendedName>
        <fullName evidence="3">AB hydrolase-1 domain-containing protein</fullName>
    </recommendedName>
</protein>
<dbReference type="VEuPathDB" id="FungiDB:Z520_05575"/>
<accession>A0A0D2K7G0</accession>
<evidence type="ECO:0008006" key="3">
    <source>
        <dbReference type="Google" id="ProtNLM"/>
    </source>
</evidence>
<dbReference type="OrthoDB" id="5371334at2759"/>
<dbReference type="AlphaFoldDB" id="A0A0D2K7G0"/>